<dbReference type="EC" id="2.3.1.157" evidence="18"/>
<comment type="caution">
    <text evidence="20">The sequence shown here is derived from an EMBL/GenBank/DDBJ whole genome shotgun (WGS) entry which is preliminary data.</text>
</comment>
<dbReference type="Pfam" id="PF12804">
    <property type="entry name" value="NTP_transf_3"/>
    <property type="match status" value="1"/>
</dbReference>
<dbReference type="SUPFAM" id="SSF51161">
    <property type="entry name" value="Trimeric LpxA-like enzymes"/>
    <property type="match status" value="1"/>
</dbReference>
<evidence type="ECO:0000256" key="6">
    <source>
        <dbReference type="ARBA" id="ARBA00022695"/>
    </source>
</evidence>
<comment type="function">
    <text evidence="17 18">Catalyzes the last two sequential reactions in the de novo biosynthetic pathway for UDP-N-acetylglucosamine (UDP-GlcNAc). The C-terminal domain catalyzes the transfer of acetyl group from acetyl coenzyme A to glucosamine-1-phosphate (GlcN-1-P) to produce N-acetylglucosamine-1-phosphate (GlcNAc-1-P), which is converted into UDP-GlcNAc by the transfer of uridine 5-monophosphate (from uridine 5-triphosphate), a reaction catalyzed by the N-terminal domain.</text>
</comment>
<keyword evidence="4 18" id="KW-0963">Cytoplasm</keyword>
<evidence type="ECO:0000256" key="14">
    <source>
        <dbReference type="ARBA" id="ARBA00023316"/>
    </source>
</evidence>
<dbReference type="GO" id="GO:0008360">
    <property type="term" value="P:regulation of cell shape"/>
    <property type="evidence" value="ECO:0007669"/>
    <property type="project" value="UniProtKB-KW"/>
</dbReference>
<evidence type="ECO:0000313" key="21">
    <source>
        <dbReference type="Proteomes" id="UP000653472"/>
    </source>
</evidence>
<evidence type="ECO:0000256" key="12">
    <source>
        <dbReference type="ARBA" id="ARBA00023268"/>
    </source>
</evidence>
<feature type="binding site" evidence="18">
    <location>
        <position position="375"/>
    </location>
    <ligand>
        <name>UDP-N-acetyl-alpha-D-glucosamine</name>
        <dbReference type="ChEBI" id="CHEBI:57705"/>
    </ligand>
</feature>
<dbReference type="Pfam" id="PF00132">
    <property type="entry name" value="Hexapep"/>
    <property type="match status" value="1"/>
</dbReference>
<comment type="catalytic activity">
    <reaction evidence="16 18">
        <text>N-acetyl-alpha-D-glucosamine 1-phosphate + UTP + H(+) = UDP-N-acetyl-alpha-D-glucosamine + diphosphate</text>
        <dbReference type="Rhea" id="RHEA:13509"/>
        <dbReference type="ChEBI" id="CHEBI:15378"/>
        <dbReference type="ChEBI" id="CHEBI:33019"/>
        <dbReference type="ChEBI" id="CHEBI:46398"/>
        <dbReference type="ChEBI" id="CHEBI:57705"/>
        <dbReference type="ChEBI" id="CHEBI:57776"/>
        <dbReference type="EC" id="2.7.7.23"/>
    </reaction>
</comment>
<dbReference type="GO" id="GO:0019134">
    <property type="term" value="F:glucosamine-1-phosphate N-acetyltransferase activity"/>
    <property type="evidence" value="ECO:0007669"/>
    <property type="project" value="UniProtKB-UniRule"/>
</dbReference>
<keyword evidence="13 18" id="KW-0012">Acyltransferase</keyword>
<evidence type="ECO:0000256" key="15">
    <source>
        <dbReference type="ARBA" id="ARBA00048247"/>
    </source>
</evidence>
<feature type="binding site" evidence="18">
    <location>
        <position position="378"/>
    </location>
    <ligand>
        <name>acetyl-CoA</name>
        <dbReference type="ChEBI" id="CHEBI:57288"/>
    </ligand>
</feature>
<feature type="region of interest" description="N-acetyltransferase" evidence="18">
    <location>
        <begin position="249"/>
        <end position="455"/>
    </location>
</feature>
<name>A0A969W551_9GAMM</name>
<feature type="domain" description="MobA-like NTP transferase" evidence="19">
    <location>
        <begin position="3"/>
        <end position="125"/>
    </location>
</feature>
<dbReference type="Gene3D" id="3.90.550.10">
    <property type="entry name" value="Spore Coat Polysaccharide Biosynthesis Protein SpsA, Chain A"/>
    <property type="match status" value="1"/>
</dbReference>
<comment type="subunit">
    <text evidence="18">Homotrimer.</text>
</comment>
<keyword evidence="10 18" id="KW-0133">Cell shape</keyword>
<reference evidence="20" key="1">
    <citation type="submission" date="2020-03" db="EMBL/GenBank/DDBJ databases">
        <title>Solimonas marina sp. nov., isolated from deep seawater of the Pacific Ocean.</title>
        <authorList>
            <person name="Liu X."/>
            <person name="Lai Q."/>
            <person name="Sun F."/>
            <person name="Gai Y."/>
            <person name="Li G."/>
            <person name="Shao Z."/>
        </authorList>
    </citation>
    <scope>NUCLEOTIDE SEQUENCE</scope>
    <source>
        <strain evidence="20">C16B3</strain>
    </source>
</reference>
<feature type="binding site" evidence="18">
    <location>
        <begin position="384"/>
        <end position="385"/>
    </location>
    <ligand>
        <name>acetyl-CoA</name>
        <dbReference type="ChEBI" id="CHEBI:57288"/>
    </ligand>
</feature>
<dbReference type="EMBL" id="JAAVXB010000001">
    <property type="protein sequence ID" value="NKF20762.1"/>
    <property type="molecule type" value="Genomic_DNA"/>
</dbReference>
<feature type="active site" description="Proton acceptor" evidence="18">
    <location>
        <position position="361"/>
    </location>
</feature>
<dbReference type="InterPro" id="IPR025877">
    <property type="entry name" value="MobA-like_NTP_Trfase"/>
</dbReference>
<dbReference type="AlphaFoldDB" id="A0A969W551"/>
<dbReference type="EC" id="2.7.7.23" evidence="18"/>
<comment type="similarity">
    <text evidence="3 18">In the N-terminal section; belongs to the N-acetylglucosamine-1-phosphate uridyltransferase family.</text>
</comment>
<feature type="binding site" evidence="18">
    <location>
        <position position="349"/>
    </location>
    <ligand>
        <name>UDP-N-acetyl-alpha-D-glucosamine</name>
        <dbReference type="ChEBI" id="CHEBI:57705"/>
    </ligand>
</feature>
<dbReference type="InterPro" id="IPR050065">
    <property type="entry name" value="GlmU-like"/>
</dbReference>
<keyword evidence="21" id="KW-1185">Reference proteome</keyword>
<dbReference type="HAMAP" id="MF_01631">
    <property type="entry name" value="GlmU"/>
    <property type="match status" value="1"/>
</dbReference>
<evidence type="ECO:0000256" key="9">
    <source>
        <dbReference type="ARBA" id="ARBA00022842"/>
    </source>
</evidence>
<feature type="binding site" evidence="18">
    <location>
        <position position="225"/>
    </location>
    <ligand>
        <name>Mg(2+)</name>
        <dbReference type="ChEBI" id="CHEBI:18420"/>
    </ligand>
</feature>
<comment type="similarity">
    <text evidence="2 18">In the C-terminal section; belongs to the transferase hexapeptide repeat family.</text>
</comment>
<feature type="binding site" evidence="18">
    <location>
        <position position="331"/>
    </location>
    <ligand>
        <name>UDP-N-acetyl-alpha-D-glucosamine</name>
        <dbReference type="ChEBI" id="CHEBI:57705"/>
    </ligand>
</feature>
<dbReference type="GO" id="GO:0000902">
    <property type="term" value="P:cell morphogenesis"/>
    <property type="evidence" value="ECO:0007669"/>
    <property type="project" value="UniProtKB-UniRule"/>
</dbReference>
<proteinExistence type="inferred from homology"/>
<feature type="binding site" evidence="18">
    <location>
        <position position="75"/>
    </location>
    <ligand>
        <name>UDP-N-acetyl-alpha-D-glucosamine</name>
        <dbReference type="ChEBI" id="CHEBI:57705"/>
    </ligand>
</feature>
<feature type="binding site" evidence="18">
    <location>
        <begin position="6"/>
        <end position="9"/>
    </location>
    <ligand>
        <name>UDP-N-acetyl-alpha-D-glucosamine</name>
        <dbReference type="ChEBI" id="CHEBI:57705"/>
    </ligand>
</feature>
<comment type="cofactor">
    <cofactor evidence="18">
        <name>Mg(2+)</name>
        <dbReference type="ChEBI" id="CHEBI:18420"/>
    </cofactor>
    <text evidence="18">Binds 1 Mg(2+) ion per subunit.</text>
</comment>
<evidence type="ECO:0000256" key="11">
    <source>
        <dbReference type="ARBA" id="ARBA00022984"/>
    </source>
</evidence>
<keyword evidence="7 18" id="KW-0479">Metal-binding</keyword>
<keyword evidence="14 18" id="KW-0961">Cell wall biogenesis/degradation</keyword>
<feature type="binding site" evidence="18">
    <location>
        <position position="20"/>
    </location>
    <ligand>
        <name>UDP-N-acetyl-alpha-D-glucosamine</name>
        <dbReference type="ChEBI" id="CHEBI:57705"/>
    </ligand>
</feature>
<dbReference type="CDD" id="cd02540">
    <property type="entry name" value="GT2_GlmU_N_bac"/>
    <property type="match status" value="1"/>
</dbReference>
<evidence type="ECO:0000259" key="19">
    <source>
        <dbReference type="Pfam" id="PF12804"/>
    </source>
</evidence>
<dbReference type="GO" id="GO:0005737">
    <property type="term" value="C:cytoplasm"/>
    <property type="evidence" value="ECO:0007669"/>
    <property type="project" value="UniProtKB-SubCell"/>
</dbReference>
<comment type="pathway">
    <text evidence="18">Nucleotide-sugar biosynthesis; UDP-N-acetyl-alpha-D-glucosamine biosynthesis; UDP-N-acetyl-alpha-D-glucosamine from N-acetyl-alpha-D-glucosamine 1-phosphate: step 1/1.</text>
</comment>
<evidence type="ECO:0000256" key="4">
    <source>
        <dbReference type="ARBA" id="ARBA00022490"/>
    </source>
</evidence>
<protein>
    <recommendedName>
        <fullName evidence="18">Bifunctional protein GlmU</fullName>
    </recommendedName>
    <domain>
        <recommendedName>
            <fullName evidence="18">UDP-N-acetylglucosamine pyrophosphorylase</fullName>
            <ecNumber evidence="18">2.7.7.23</ecNumber>
        </recommendedName>
        <alternativeName>
            <fullName evidence="18">N-acetylglucosamine-1-phosphate uridyltransferase</fullName>
        </alternativeName>
    </domain>
    <domain>
        <recommendedName>
            <fullName evidence="18">Glucosamine-1-phosphate N-acetyltransferase</fullName>
            <ecNumber evidence="18">2.3.1.157</ecNumber>
        </recommendedName>
    </domain>
</protein>
<keyword evidence="6 18" id="KW-0548">Nucleotidyltransferase</keyword>
<comment type="pathway">
    <text evidence="18">Nucleotide-sugar biosynthesis; UDP-N-acetyl-alpha-D-glucosamine biosynthesis; N-acetyl-alpha-D-glucosamine 1-phosphate from alpha-D-glucosamine 6-phosphate (route II): step 2/2.</text>
</comment>
<dbReference type="InterPro" id="IPR011004">
    <property type="entry name" value="Trimer_LpxA-like_sf"/>
</dbReference>
<feature type="region of interest" description="Pyrophosphorylase" evidence="18">
    <location>
        <begin position="1"/>
        <end position="227"/>
    </location>
</feature>
<gene>
    <name evidence="18 20" type="primary">glmU</name>
    <name evidence="20" type="ORF">G7Y82_00440</name>
</gene>
<keyword evidence="8 18" id="KW-0677">Repeat</keyword>
<dbReference type="GO" id="GO:0000287">
    <property type="term" value="F:magnesium ion binding"/>
    <property type="evidence" value="ECO:0007669"/>
    <property type="project" value="UniProtKB-UniRule"/>
</dbReference>
<sequence length="455" mass="48072">MHAVILAAGQGTRMKSAKPKVLHELGGKPMLGHVIDAAQALGAAAIHVVVGHGAEQVRAWAASADAGSTLQWAEQREQKGTAHAVQQAMPQIPDDAQVLILYGDVPLVSADSLRALVQAGRKTLALATVELDGPQGYGRIVRNRQKRVTGIVEQKDATPRQRAIREVNTGLMSAPAKRLRGWLAKVGNDNAAGEFYLTDIVAMAVKAKLEVATVTADANEVEGANDRLQLARLERLLQQRQVDALMRAGVAFADPSRFDLRGRFEHGRDVSIDIGCIFEGDVVLGDGVRIGAYSILRDVRLGSGTVVQPHSMLDGCEAGADCVIGPFARVRPSTTLAAGAHLGNFVEVKNAALGTETKANHLAYVGDASIGARTNIGAGVITCNYDGANKHRTIIGDDVFVGSDTQLVAPVTVKDGATIGAGSTITRDVPGGGLTIARAREQKTVSGWQRPRKRK</sequence>
<evidence type="ECO:0000256" key="18">
    <source>
        <dbReference type="HAMAP-Rule" id="MF_01631"/>
    </source>
</evidence>
<dbReference type="GO" id="GO:0006048">
    <property type="term" value="P:UDP-N-acetylglucosamine biosynthetic process"/>
    <property type="evidence" value="ECO:0007669"/>
    <property type="project" value="InterPro"/>
</dbReference>
<dbReference type="GO" id="GO:0016020">
    <property type="term" value="C:membrane"/>
    <property type="evidence" value="ECO:0007669"/>
    <property type="project" value="GOC"/>
</dbReference>
<dbReference type="NCBIfam" id="TIGR01173">
    <property type="entry name" value="glmU"/>
    <property type="match status" value="1"/>
</dbReference>
<feature type="binding site" evidence="18">
    <location>
        <position position="438"/>
    </location>
    <ligand>
        <name>acetyl-CoA</name>
        <dbReference type="ChEBI" id="CHEBI:57288"/>
    </ligand>
</feature>
<evidence type="ECO:0000256" key="17">
    <source>
        <dbReference type="ARBA" id="ARBA00049628"/>
    </source>
</evidence>
<evidence type="ECO:0000256" key="8">
    <source>
        <dbReference type="ARBA" id="ARBA00022737"/>
    </source>
</evidence>
<dbReference type="GO" id="GO:0071555">
    <property type="term" value="P:cell wall organization"/>
    <property type="evidence" value="ECO:0007669"/>
    <property type="project" value="UniProtKB-KW"/>
</dbReference>
<feature type="binding site" evidence="18">
    <location>
        <position position="138"/>
    </location>
    <ligand>
        <name>UDP-N-acetyl-alpha-D-glucosamine</name>
        <dbReference type="ChEBI" id="CHEBI:57705"/>
    </ligand>
</feature>
<feature type="binding site" evidence="18">
    <location>
        <position position="104"/>
    </location>
    <ligand>
        <name>Mg(2+)</name>
        <dbReference type="ChEBI" id="CHEBI:18420"/>
    </ligand>
</feature>
<feature type="binding site" evidence="18">
    <location>
        <position position="421"/>
    </location>
    <ligand>
        <name>acetyl-CoA</name>
        <dbReference type="ChEBI" id="CHEBI:57288"/>
    </ligand>
</feature>
<comment type="pathway">
    <text evidence="18">Bacterial outer membrane biogenesis; LPS lipid A biosynthesis.</text>
</comment>
<organism evidence="20 21">
    <name type="scientific">Solimonas marina</name>
    <dbReference type="NCBI Taxonomy" id="2714601"/>
    <lineage>
        <taxon>Bacteria</taxon>
        <taxon>Pseudomonadati</taxon>
        <taxon>Pseudomonadota</taxon>
        <taxon>Gammaproteobacteria</taxon>
        <taxon>Nevskiales</taxon>
        <taxon>Nevskiaceae</taxon>
        <taxon>Solimonas</taxon>
    </lineage>
</organism>
<keyword evidence="12 18" id="KW-0511">Multifunctional enzyme</keyword>
<evidence type="ECO:0000256" key="13">
    <source>
        <dbReference type="ARBA" id="ARBA00023315"/>
    </source>
</evidence>
<keyword evidence="5 18" id="KW-0808">Transferase</keyword>
<feature type="binding site" evidence="18">
    <location>
        <position position="168"/>
    </location>
    <ligand>
        <name>UDP-N-acetyl-alpha-D-glucosamine</name>
        <dbReference type="ChEBI" id="CHEBI:57705"/>
    </ligand>
</feature>
<keyword evidence="11 18" id="KW-0573">Peptidoglycan synthesis</keyword>
<feature type="binding site" evidence="18">
    <location>
        <position position="403"/>
    </location>
    <ligand>
        <name>acetyl-CoA</name>
        <dbReference type="ChEBI" id="CHEBI:57288"/>
    </ligand>
</feature>
<dbReference type="Proteomes" id="UP000653472">
    <property type="component" value="Unassembled WGS sequence"/>
</dbReference>
<comment type="subcellular location">
    <subcellularLocation>
        <location evidence="1 18">Cytoplasm</location>
    </subcellularLocation>
</comment>
<evidence type="ECO:0000256" key="10">
    <source>
        <dbReference type="ARBA" id="ARBA00022960"/>
    </source>
</evidence>
<dbReference type="SUPFAM" id="SSF53448">
    <property type="entry name" value="Nucleotide-diphospho-sugar transferases"/>
    <property type="match status" value="1"/>
</dbReference>
<dbReference type="InterPro" id="IPR005882">
    <property type="entry name" value="Bifunctional_GlmU"/>
</dbReference>
<evidence type="ECO:0000256" key="3">
    <source>
        <dbReference type="ARBA" id="ARBA00007947"/>
    </source>
</evidence>
<dbReference type="PANTHER" id="PTHR43584">
    <property type="entry name" value="NUCLEOTIDYL TRANSFERASE"/>
    <property type="match status" value="1"/>
</dbReference>
<feature type="binding site" evidence="18">
    <location>
        <begin position="102"/>
        <end position="104"/>
    </location>
    <ligand>
        <name>UDP-N-acetyl-alpha-D-glucosamine</name>
        <dbReference type="ChEBI" id="CHEBI:57705"/>
    </ligand>
</feature>
<evidence type="ECO:0000256" key="1">
    <source>
        <dbReference type="ARBA" id="ARBA00004496"/>
    </source>
</evidence>
<dbReference type="PANTHER" id="PTHR43584:SF3">
    <property type="entry name" value="BIFUNCTIONAL PROTEIN GLMU"/>
    <property type="match status" value="1"/>
</dbReference>
<feature type="binding site" evidence="18">
    <location>
        <begin position="80"/>
        <end position="81"/>
    </location>
    <ligand>
        <name>UDP-N-acetyl-alpha-D-glucosamine</name>
        <dbReference type="ChEBI" id="CHEBI:57705"/>
    </ligand>
</feature>
<accession>A0A969W551</accession>
<dbReference type="GO" id="GO:0009245">
    <property type="term" value="P:lipid A biosynthetic process"/>
    <property type="evidence" value="ECO:0007669"/>
    <property type="project" value="UniProtKB-UniRule"/>
</dbReference>
<feature type="region of interest" description="Linker" evidence="18">
    <location>
        <begin position="228"/>
        <end position="248"/>
    </location>
</feature>
<dbReference type="GO" id="GO:0009252">
    <property type="term" value="P:peptidoglycan biosynthetic process"/>
    <property type="evidence" value="ECO:0007669"/>
    <property type="project" value="UniProtKB-UniRule"/>
</dbReference>
<feature type="binding site" evidence="18">
    <location>
        <position position="153"/>
    </location>
    <ligand>
        <name>UDP-N-acetyl-alpha-D-glucosamine</name>
        <dbReference type="ChEBI" id="CHEBI:57705"/>
    </ligand>
</feature>
<evidence type="ECO:0000256" key="7">
    <source>
        <dbReference type="ARBA" id="ARBA00022723"/>
    </source>
</evidence>
<dbReference type="GO" id="GO:0003977">
    <property type="term" value="F:UDP-N-acetylglucosamine diphosphorylase activity"/>
    <property type="evidence" value="ECO:0007669"/>
    <property type="project" value="UniProtKB-UniRule"/>
</dbReference>
<dbReference type="CDD" id="cd03353">
    <property type="entry name" value="LbH_GlmU_C"/>
    <property type="match status" value="1"/>
</dbReference>
<evidence type="ECO:0000313" key="20">
    <source>
        <dbReference type="EMBL" id="NKF20762.1"/>
    </source>
</evidence>
<dbReference type="InterPro" id="IPR001451">
    <property type="entry name" value="Hexapep"/>
</dbReference>
<evidence type="ECO:0000256" key="2">
    <source>
        <dbReference type="ARBA" id="ARBA00007707"/>
    </source>
</evidence>
<comment type="catalytic activity">
    <reaction evidence="15 18">
        <text>alpha-D-glucosamine 1-phosphate + acetyl-CoA = N-acetyl-alpha-D-glucosamine 1-phosphate + CoA + H(+)</text>
        <dbReference type="Rhea" id="RHEA:13725"/>
        <dbReference type="ChEBI" id="CHEBI:15378"/>
        <dbReference type="ChEBI" id="CHEBI:57287"/>
        <dbReference type="ChEBI" id="CHEBI:57288"/>
        <dbReference type="ChEBI" id="CHEBI:57776"/>
        <dbReference type="ChEBI" id="CHEBI:58516"/>
        <dbReference type="EC" id="2.3.1.157"/>
    </reaction>
</comment>
<dbReference type="InterPro" id="IPR038009">
    <property type="entry name" value="GlmU_C_LbH"/>
</dbReference>
<dbReference type="InterPro" id="IPR029044">
    <property type="entry name" value="Nucleotide-diphossugar_trans"/>
</dbReference>
<dbReference type="Gene3D" id="2.160.10.10">
    <property type="entry name" value="Hexapeptide repeat proteins"/>
    <property type="match status" value="1"/>
</dbReference>
<evidence type="ECO:0000256" key="5">
    <source>
        <dbReference type="ARBA" id="ARBA00022679"/>
    </source>
</evidence>
<feature type="binding site" evidence="18">
    <location>
        <position position="364"/>
    </location>
    <ligand>
        <name>UDP-N-acetyl-alpha-D-glucosamine</name>
        <dbReference type="ChEBI" id="CHEBI:57705"/>
    </ligand>
</feature>
<feature type="binding site" evidence="18">
    <location>
        <position position="225"/>
    </location>
    <ligand>
        <name>UDP-N-acetyl-alpha-D-glucosamine</name>
        <dbReference type="ChEBI" id="CHEBI:57705"/>
    </ligand>
</feature>
<evidence type="ECO:0000256" key="16">
    <source>
        <dbReference type="ARBA" id="ARBA00048493"/>
    </source>
</evidence>
<keyword evidence="9 18" id="KW-0460">Magnesium</keyword>